<keyword evidence="1 4" id="KW-0349">Heme</keyword>
<protein>
    <submittedName>
        <fullName evidence="6">Thiol oxidoreductase</fullName>
    </submittedName>
</protein>
<dbReference type="PANTHER" id="PTHR30600:SF4">
    <property type="entry name" value="CYTOCHROME C DOMAIN-CONTAINING PROTEIN"/>
    <property type="match status" value="1"/>
</dbReference>
<dbReference type="SUPFAM" id="SSF46626">
    <property type="entry name" value="Cytochrome c"/>
    <property type="match status" value="1"/>
</dbReference>
<dbReference type="AlphaFoldDB" id="A0A2K9LR90"/>
<evidence type="ECO:0000259" key="5">
    <source>
        <dbReference type="PROSITE" id="PS51007"/>
    </source>
</evidence>
<evidence type="ECO:0000313" key="6">
    <source>
        <dbReference type="EMBL" id="AUM14813.1"/>
    </source>
</evidence>
<evidence type="ECO:0000256" key="3">
    <source>
        <dbReference type="ARBA" id="ARBA00023004"/>
    </source>
</evidence>
<organism evidence="6 7">
    <name type="scientific">Ketobacter alkanivorans</name>
    <dbReference type="NCBI Taxonomy" id="1917421"/>
    <lineage>
        <taxon>Bacteria</taxon>
        <taxon>Pseudomonadati</taxon>
        <taxon>Pseudomonadota</taxon>
        <taxon>Gammaproteobacteria</taxon>
        <taxon>Pseudomonadales</taxon>
        <taxon>Ketobacteraceae</taxon>
        <taxon>Ketobacter</taxon>
    </lineage>
</organism>
<dbReference type="Proteomes" id="UP000235116">
    <property type="component" value="Chromosome"/>
</dbReference>
<dbReference type="InterPro" id="IPR051395">
    <property type="entry name" value="Cytochrome_c_Peroxidase/MauG"/>
</dbReference>
<dbReference type="Pfam" id="PF06537">
    <property type="entry name" value="DHOR"/>
    <property type="match status" value="1"/>
</dbReference>
<dbReference type="PANTHER" id="PTHR30600">
    <property type="entry name" value="CYTOCHROME C PEROXIDASE-RELATED"/>
    <property type="match status" value="1"/>
</dbReference>
<dbReference type="GO" id="GO:0009055">
    <property type="term" value="F:electron transfer activity"/>
    <property type="evidence" value="ECO:0007669"/>
    <property type="project" value="InterPro"/>
</dbReference>
<dbReference type="PIRSF" id="PIRSF028099">
    <property type="entry name" value="DUF1111"/>
    <property type="match status" value="1"/>
</dbReference>
<evidence type="ECO:0000313" key="7">
    <source>
        <dbReference type="Proteomes" id="UP000235116"/>
    </source>
</evidence>
<feature type="domain" description="Cytochrome c" evidence="5">
    <location>
        <begin position="325"/>
        <end position="457"/>
    </location>
</feature>
<dbReference type="GO" id="GO:0004130">
    <property type="term" value="F:cytochrome-c peroxidase activity"/>
    <property type="evidence" value="ECO:0007669"/>
    <property type="project" value="TreeGrafter"/>
</dbReference>
<dbReference type="GO" id="GO:0046872">
    <property type="term" value="F:metal ion binding"/>
    <property type="evidence" value="ECO:0007669"/>
    <property type="project" value="UniProtKB-KW"/>
</dbReference>
<gene>
    <name evidence="6" type="ORF">Kalk_02355</name>
</gene>
<dbReference type="OrthoDB" id="9805202at2"/>
<name>A0A2K9LR90_9GAMM</name>
<dbReference type="GO" id="GO:0020037">
    <property type="term" value="F:heme binding"/>
    <property type="evidence" value="ECO:0007669"/>
    <property type="project" value="InterPro"/>
</dbReference>
<evidence type="ECO:0000256" key="2">
    <source>
        <dbReference type="ARBA" id="ARBA00022723"/>
    </source>
</evidence>
<keyword evidence="2 4" id="KW-0479">Metal-binding</keyword>
<keyword evidence="3 4" id="KW-0408">Iron</keyword>
<dbReference type="KEGG" id="kak:Kalk_02355"/>
<dbReference type="Gene3D" id="1.10.760.10">
    <property type="entry name" value="Cytochrome c-like domain"/>
    <property type="match status" value="1"/>
</dbReference>
<proteinExistence type="predicted"/>
<evidence type="ECO:0000256" key="1">
    <source>
        <dbReference type="ARBA" id="ARBA00022617"/>
    </source>
</evidence>
<keyword evidence="7" id="KW-1185">Reference proteome</keyword>
<reference evidence="7" key="1">
    <citation type="submission" date="2017-08" db="EMBL/GenBank/DDBJ databases">
        <title>Direct submision.</title>
        <authorList>
            <person name="Kim S.-J."/>
            <person name="Rhee S.-K."/>
        </authorList>
    </citation>
    <scope>NUCLEOTIDE SEQUENCE [LARGE SCALE GENOMIC DNA]</scope>
    <source>
        <strain evidence="7">GI5</strain>
    </source>
</reference>
<sequence length="457" mass="50167">MLWGFLLLLFGNAALAFGLYSGGETSVSKTDNNAFSLPAANMSFERRLDFSVGNSFFRNPWVTAPSTTTARDGLGPLFNTNGCQNCHIRDGRGHLPESADDNAVSLLARISIKPVTDEQRDYVAKHGVIPHPSYGDQIQDFAVPGVNPEAQLQLEYEKTEIVLSDGAKVTLRKPKLVLHNPAYGPIDEAVVYSLRLAPPMIGLGLLEALSDDQIKKLADPDDSDANGISGRWNTVWSVEQQGYVMGRFGWKAEQPTLRQQNAAAFNGDIGITSSLFPIENCTRNQKLCMESPSGGVPELSDKLLDLVTFYTRHLAVPKRRAVDDPMVKQGELVFVEAGCGQCHQVLHVTPQLKDRPELSEQTIHPYTDMLLHDMGEGLADGRAVYNASGREWRTPPLWGIGLTKVVSGFEHYLHDGRAGSLLEALLWHGGEAKRSQEFVVQASTSDREALLAFLKSL</sequence>
<dbReference type="EMBL" id="CP022684">
    <property type="protein sequence ID" value="AUM14813.1"/>
    <property type="molecule type" value="Genomic_DNA"/>
</dbReference>
<evidence type="ECO:0000256" key="4">
    <source>
        <dbReference type="PROSITE-ProRule" id="PRU00433"/>
    </source>
</evidence>
<dbReference type="InterPro" id="IPR010538">
    <property type="entry name" value="DHOR"/>
</dbReference>
<dbReference type="InterPro" id="IPR036909">
    <property type="entry name" value="Cyt_c-like_dom_sf"/>
</dbReference>
<accession>A0A2K9LR90</accession>
<dbReference type="PROSITE" id="PS51007">
    <property type="entry name" value="CYTC"/>
    <property type="match status" value="1"/>
</dbReference>
<dbReference type="InterPro" id="IPR009056">
    <property type="entry name" value="Cyt_c-like_dom"/>
</dbReference>